<dbReference type="Pfam" id="PF13843">
    <property type="entry name" value="DDE_Tnp_1_7"/>
    <property type="match status" value="1"/>
</dbReference>
<feature type="domain" description="PiggyBac transposable element-derived protein" evidence="1">
    <location>
        <begin position="5"/>
        <end position="72"/>
    </location>
</feature>
<proteinExistence type="predicted"/>
<accession>A0A6V7HDP7</accession>
<dbReference type="InterPro" id="IPR029526">
    <property type="entry name" value="PGBD"/>
</dbReference>
<reference evidence="2" key="1">
    <citation type="submission" date="2020-07" db="EMBL/GenBank/DDBJ databases">
        <authorList>
            <person name="Nazaruddin N."/>
        </authorList>
    </citation>
    <scope>NUCLEOTIDE SEQUENCE</scope>
</reference>
<dbReference type="PANTHER" id="PTHR46599">
    <property type="entry name" value="PIGGYBAC TRANSPOSABLE ELEMENT-DERIVED PROTEIN 4"/>
    <property type="match status" value="1"/>
</dbReference>
<gene>
    <name evidence="2" type="ORF">MHI_LOCUS785752</name>
</gene>
<evidence type="ECO:0000259" key="1">
    <source>
        <dbReference type="Pfam" id="PF13843"/>
    </source>
</evidence>
<dbReference type="PANTHER" id="PTHR46599:SF3">
    <property type="entry name" value="PIGGYBAC TRANSPOSABLE ELEMENT-DERIVED PROTEIN 4"/>
    <property type="match status" value="1"/>
</dbReference>
<keyword evidence="3" id="KW-1185">Reference proteome</keyword>
<evidence type="ECO:0000313" key="2">
    <source>
        <dbReference type="EMBL" id="CAD1478250.1"/>
    </source>
</evidence>
<evidence type="ECO:0000313" key="3">
    <source>
        <dbReference type="Proteomes" id="UP000752696"/>
    </source>
</evidence>
<dbReference type="EMBL" id="CAJDYZ010010626">
    <property type="protein sequence ID" value="CAD1478250.1"/>
    <property type="molecule type" value="Genomic_DNA"/>
</dbReference>
<dbReference type="OrthoDB" id="7681398at2759"/>
<dbReference type="AlphaFoldDB" id="A0A6V7HDP7"/>
<name>A0A6V7HDP7_9HYME</name>
<sequence length="173" mass="19602">MIVAYRQKDKLLLSWRDKRIVTMLSTCATSSMKTITKRTRKEGTTGIVKPSVVINYNKYMGGVDKADQKKHNTKKLTHLQFVHRLVDELIGGFHDTDPKNPSTSETGERLNSLLHIIRRDDTGRSKDCVRKRSACTFSLLRAPVPLVHSDSRSSGGCDRKGLIYPEMKRSNVE</sequence>
<comment type="caution">
    <text evidence="2">The sequence shown here is derived from an EMBL/GenBank/DDBJ whole genome shotgun (WGS) entry which is preliminary data.</text>
</comment>
<organism evidence="2 3">
    <name type="scientific">Heterotrigona itama</name>
    <dbReference type="NCBI Taxonomy" id="395501"/>
    <lineage>
        <taxon>Eukaryota</taxon>
        <taxon>Metazoa</taxon>
        <taxon>Ecdysozoa</taxon>
        <taxon>Arthropoda</taxon>
        <taxon>Hexapoda</taxon>
        <taxon>Insecta</taxon>
        <taxon>Pterygota</taxon>
        <taxon>Neoptera</taxon>
        <taxon>Endopterygota</taxon>
        <taxon>Hymenoptera</taxon>
        <taxon>Apocrita</taxon>
        <taxon>Aculeata</taxon>
        <taxon>Apoidea</taxon>
        <taxon>Anthophila</taxon>
        <taxon>Apidae</taxon>
        <taxon>Heterotrigona</taxon>
    </lineage>
</organism>
<dbReference type="Proteomes" id="UP000752696">
    <property type="component" value="Unassembled WGS sequence"/>
</dbReference>
<protein>
    <recommendedName>
        <fullName evidence="1">PiggyBac transposable element-derived protein domain-containing protein</fullName>
    </recommendedName>
</protein>